<dbReference type="GO" id="GO:0005886">
    <property type="term" value="C:plasma membrane"/>
    <property type="evidence" value="ECO:0007669"/>
    <property type="project" value="UniProtKB-ARBA"/>
</dbReference>
<dbReference type="GO" id="GO:0005524">
    <property type="term" value="F:ATP binding"/>
    <property type="evidence" value="ECO:0007669"/>
    <property type="project" value="UniProtKB-UniRule"/>
</dbReference>
<feature type="domain" description="Protein kinase" evidence="15">
    <location>
        <begin position="355"/>
        <end position="644"/>
    </location>
</feature>
<keyword evidence="5 14" id="KW-0732">Signal</keyword>
<dbReference type="GO" id="GO:0004674">
    <property type="term" value="F:protein serine/threonine kinase activity"/>
    <property type="evidence" value="ECO:0007669"/>
    <property type="project" value="UniProtKB-KW"/>
</dbReference>
<evidence type="ECO:0000256" key="8">
    <source>
        <dbReference type="ARBA" id="ARBA00022840"/>
    </source>
</evidence>
<evidence type="ECO:0000256" key="11">
    <source>
        <dbReference type="ARBA" id="ARBA00023180"/>
    </source>
</evidence>
<accession>A0A9R0WIX6</accession>
<keyword evidence="3" id="KW-0808">Transferase</keyword>
<keyword evidence="8 12" id="KW-0067">ATP-binding</keyword>
<protein>
    <recommendedName>
        <fullName evidence="15">Protein kinase domain-containing protein</fullName>
    </recommendedName>
</protein>
<evidence type="ECO:0000256" key="3">
    <source>
        <dbReference type="ARBA" id="ARBA00022679"/>
    </source>
</evidence>
<keyword evidence="9 13" id="KW-1133">Transmembrane helix</keyword>
<name>A0A9R0WIX6_TRITD</name>
<evidence type="ECO:0000256" key="10">
    <source>
        <dbReference type="ARBA" id="ARBA00023136"/>
    </source>
</evidence>
<feature type="transmembrane region" description="Helical" evidence="13">
    <location>
        <begin position="285"/>
        <end position="309"/>
    </location>
</feature>
<dbReference type="FunFam" id="1.10.510.10:FF:000161">
    <property type="entry name" value="Wall-associated receptor kinase-like 20"/>
    <property type="match status" value="1"/>
</dbReference>
<keyword evidence="2" id="KW-0723">Serine/threonine-protein kinase</keyword>
<dbReference type="Gene3D" id="1.10.510.10">
    <property type="entry name" value="Transferase(Phosphotransferase) domain 1"/>
    <property type="match status" value="1"/>
</dbReference>
<dbReference type="Pfam" id="PF07714">
    <property type="entry name" value="PK_Tyr_Ser-Thr"/>
    <property type="match status" value="1"/>
</dbReference>
<dbReference type="InterPro" id="IPR011009">
    <property type="entry name" value="Kinase-like_dom_sf"/>
</dbReference>
<keyword evidence="7" id="KW-0418">Kinase</keyword>
<evidence type="ECO:0000259" key="15">
    <source>
        <dbReference type="PROSITE" id="PS50011"/>
    </source>
</evidence>
<evidence type="ECO:0000256" key="5">
    <source>
        <dbReference type="ARBA" id="ARBA00022729"/>
    </source>
</evidence>
<dbReference type="InterPro" id="IPR001245">
    <property type="entry name" value="Ser-Thr/Tyr_kinase_cat_dom"/>
</dbReference>
<proteinExistence type="predicted"/>
<dbReference type="AlphaFoldDB" id="A0A9R0WIX6"/>
<dbReference type="InterPro" id="IPR017441">
    <property type="entry name" value="Protein_kinase_ATP_BS"/>
</dbReference>
<reference evidence="16 17" key="1">
    <citation type="submission" date="2017-09" db="EMBL/GenBank/DDBJ databases">
        <authorList>
            <consortium name="International Durum Wheat Genome Sequencing Consortium (IDWGSC)"/>
            <person name="Milanesi L."/>
        </authorList>
    </citation>
    <scope>NUCLEOTIDE SEQUENCE [LARGE SCALE GENOMIC DNA]</scope>
    <source>
        <strain evidence="17">cv. Svevo</strain>
    </source>
</reference>
<dbReference type="InterPro" id="IPR000719">
    <property type="entry name" value="Prot_kinase_dom"/>
</dbReference>
<evidence type="ECO:0000256" key="2">
    <source>
        <dbReference type="ARBA" id="ARBA00022527"/>
    </source>
</evidence>
<keyword evidence="6 12" id="KW-0547">Nucleotide-binding</keyword>
<evidence type="ECO:0000313" key="16">
    <source>
        <dbReference type="EMBL" id="VAI13393.1"/>
    </source>
</evidence>
<evidence type="ECO:0000256" key="7">
    <source>
        <dbReference type="ARBA" id="ARBA00022777"/>
    </source>
</evidence>
<evidence type="ECO:0000256" key="4">
    <source>
        <dbReference type="ARBA" id="ARBA00022692"/>
    </source>
</evidence>
<keyword evidence="17" id="KW-1185">Reference proteome</keyword>
<keyword evidence="4 13" id="KW-0812">Transmembrane</keyword>
<feature type="binding site" evidence="12">
    <location>
        <position position="385"/>
    </location>
    <ligand>
        <name>ATP</name>
        <dbReference type="ChEBI" id="CHEBI:30616"/>
    </ligand>
</feature>
<dbReference type="PROSITE" id="PS00108">
    <property type="entry name" value="PROTEIN_KINASE_ST"/>
    <property type="match status" value="1"/>
</dbReference>
<dbReference type="PANTHER" id="PTHR46008:SF62">
    <property type="entry name" value="PROTEIN KINASE DOMAIN-CONTAINING PROTEIN"/>
    <property type="match status" value="1"/>
</dbReference>
<sequence>MRRLVVLLLTVLLPHENSCSAAAASGGGIQCSRRCGSTTVPYPFGFSPGCPIPLSCDASISTPILGRSGTTIHSFNSTTSTIVVSLPPSCTRSVPDAKKALSGANYGVSSHTGLFLRGGCREINASGAECSVPASVMSRLLRTAQCVGNDTSVTCFASSPMNSTAVAAPAPAPAPALKSAYPNEFLRWEKVEAFRCGDALTAALYGDTDTVLSLEFGVAELGWWVNGTCAGSGELCAANGTCTDVDTPSGKKGHRCACQAGMNGDGFLAGDGCHYLAKRGFKKNVAFIAAGVVVGVAAAAGVLLLLCGARRRRSVGKGRQGSSRLAAMRLLSEAATSSGVPVYSYNEVARATNSFSDTHRLGTGAYGTVYVGRLPANSTALVAIKRLRCRLDDHDDGGGRAVALLLNEIRLISSLSHPNLVRLLGCCLDRGEQILVYELVPNGTLSHHLHGNGDGDSTLPWRARLGVAAGTAAAIAYLHAARPPIFHRDVKSGNILLGADLRAKLADFGLSRAARGAEDASRSHVSTAPQGTPGYVDPEYHQSFHLSDKSDVYSFGVVLLELITAMKVVDFARPANEVNLACLALDRIGKGRVEEIVDPALLRHGEEWVMESVRHVSELAFQCLAFDKDVRPSMSEVAAELCRIRDAAPDSGMTDLVADVGLNGPDTTTAKKARSPVSVQEGLSDSSEEEEEYRMCYKVECDKCGKITWKGCGKHVASVYEDIEKGKHCTCKAWPGVDTEGSSSNTKEGDVLLLESFSSVQDRKTDLLRMLPGLCLQVEEKLEFLHKDH</sequence>
<dbReference type="PANTHER" id="PTHR46008">
    <property type="entry name" value="LEAF RUST 10 DISEASE-RESISTANCE LOCUS RECEPTOR-LIKE PROTEIN KINASE-LIKE 1.4"/>
    <property type="match status" value="1"/>
</dbReference>
<dbReference type="Gramene" id="TRITD5Av1G030590.1">
    <property type="protein sequence ID" value="TRITD5Av1G030590.1"/>
    <property type="gene ID" value="TRITD5Av1G030590"/>
</dbReference>
<dbReference type="SMART" id="SM00220">
    <property type="entry name" value="S_TKc"/>
    <property type="match status" value="1"/>
</dbReference>
<feature type="chain" id="PRO_5040333265" description="Protein kinase domain-containing protein" evidence="14">
    <location>
        <begin position="22"/>
        <end position="789"/>
    </location>
</feature>
<evidence type="ECO:0000256" key="6">
    <source>
        <dbReference type="ARBA" id="ARBA00022741"/>
    </source>
</evidence>
<dbReference type="Gene3D" id="3.30.200.20">
    <property type="entry name" value="Phosphorylase Kinase, domain 1"/>
    <property type="match status" value="1"/>
</dbReference>
<dbReference type="Proteomes" id="UP000324705">
    <property type="component" value="Chromosome 5A"/>
</dbReference>
<dbReference type="PROSITE" id="PS00107">
    <property type="entry name" value="PROTEIN_KINASE_ATP"/>
    <property type="match status" value="1"/>
</dbReference>
<evidence type="ECO:0000256" key="1">
    <source>
        <dbReference type="ARBA" id="ARBA00004167"/>
    </source>
</evidence>
<organism evidence="16 17">
    <name type="scientific">Triticum turgidum subsp. durum</name>
    <name type="common">Durum wheat</name>
    <name type="synonym">Triticum durum</name>
    <dbReference type="NCBI Taxonomy" id="4567"/>
    <lineage>
        <taxon>Eukaryota</taxon>
        <taxon>Viridiplantae</taxon>
        <taxon>Streptophyta</taxon>
        <taxon>Embryophyta</taxon>
        <taxon>Tracheophyta</taxon>
        <taxon>Spermatophyta</taxon>
        <taxon>Magnoliopsida</taxon>
        <taxon>Liliopsida</taxon>
        <taxon>Poales</taxon>
        <taxon>Poaceae</taxon>
        <taxon>BOP clade</taxon>
        <taxon>Pooideae</taxon>
        <taxon>Triticodae</taxon>
        <taxon>Triticeae</taxon>
        <taxon>Triticinae</taxon>
        <taxon>Triticum</taxon>
    </lineage>
</organism>
<keyword evidence="10 13" id="KW-0472">Membrane</keyword>
<evidence type="ECO:0000256" key="9">
    <source>
        <dbReference type="ARBA" id="ARBA00022989"/>
    </source>
</evidence>
<feature type="signal peptide" evidence="14">
    <location>
        <begin position="1"/>
        <end position="21"/>
    </location>
</feature>
<dbReference type="PROSITE" id="PS50011">
    <property type="entry name" value="PROTEIN_KINASE_DOM"/>
    <property type="match status" value="1"/>
</dbReference>
<evidence type="ECO:0000313" key="17">
    <source>
        <dbReference type="Proteomes" id="UP000324705"/>
    </source>
</evidence>
<comment type="subcellular location">
    <subcellularLocation>
        <location evidence="1">Membrane</location>
        <topology evidence="1">Single-pass membrane protein</topology>
    </subcellularLocation>
</comment>
<dbReference type="InterPro" id="IPR008271">
    <property type="entry name" value="Ser/Thr_kinase_AS"/>
</dbReference>
<dbReference type="SUPFAM" id="SSF56112">
    <property type="entry name" value="Protein kinase-like (PK-like)"/>
    <property type="match status" value="1"/>
</dbReference>
<dbReference type="EMBL" id="LT934119">
    <property type="protein sequence ID" value="VAI13393.1"/>
    <property type="molecule type" value="Genomic_DNA"/>
</dbReference>
<evidence type="ECO:0000256" key="12">
    <source>
        <dbReference type="PROSITE-ProRule" id="PRU10141"/>
    </source>
</evidence>
<keyword evidence="11" id="KW-0325">Glycoprotein</keyword>
<evidence type="ECO:0000256" key="14">
    <source>
        <dbReference type="SAM" id="SignalP"/>
    </source>
</evidence>
<evidence type="ECO:0000256" key="13">
    <source>
        <dbReference type="SAM" id="Phobius"/>
    </source>
</evidence>
<gene>
    <name evidence="16" type="ORF">TRITD_5Av1G030590</name>
</gene>